<reference evidence="1" key="1">
    <citation type="journal article" date="2020" name="Nature">
        <title>Giant virus diversity and host interactions through global metagenomics.</title>
        <authorList>
            <person name="Schulz F."/>
            <person name="Roux S."/>
            <person name="Paez-Espino D."/>
            <person name="Jungbluth S."/>
            <person name="Walsh D.A."/>
            <person name="Denef V.J."/>
            <person name="McMahon K.D."/>
            <person name="Konstantinidis K.T."/>
            <person name="Eloe-Fadrosh E.A."/>
            <person name="Kyrpides N.C."/>
            <person name="Woyke T."/>
        </authorList>
    </citation>
    <scope>NUCLEOTIDE SEQUENCE</scope>
    <source>
        <strain evidence="1">GVMAG-M-3300023179-71</strain>
    </source>
</reference>
<evidence type="ECO:0000313" key="1">
    <source>
        <dbReference type="EMBL" id="QHT76035.1"/>
    </source>
</evidence>
<accession>A0A6C0H7A3</accession>
<proteinExistence type="predicted"/>
<protein>
    <submittedName>
        <fullName evidence="1">Uncharacterized protein</fullName>
    </submittedName>
</protein>
<dbReference type="AlphaFoldDB" id="A0A6C0H7A3"/>
<name>A0A6C0H7A3_9ZZZZ</name>
<dbReference type="EMBL" id="MN739887">
    <property type="protein sequence ID" value="QHT76035.1"/>
    <property type="molecule type" value="Genomic_DNA"/>
</dbReference>
<organism evidence="1">
    <name type="scientific">viral metagenome</name>
    <dbReference type="NCBI Taxonomy" id="1070528"/>
    <lineage>
        <taxon>unclassified sequences</taxon>
        <taxon>metagenomes</taxon>
        <taxon>organismal metagenomes</taxon>
    </lineage>
</organism>
<sequence>MSIYKISNQHLIMFHDYLIYKYFKKNKYY</sequence>